<organism evidence="3 4">
    <name type="scientific">Paracoccus alkanivorans</name>
    <dbReference type="NCBI Taxonomy" id="2116655"/>
    <lineage>
        <taxon>Bacteria</taxon>
        <taxon>Pseudomonadati</taxon>
        <taxon>Pseudomonadota</taxon>
        <taxon>Alphaproteobacteria</taxon>
        <taxon>Rhodobacterales</taxon>
        <taxon>Paracoccaceae</taxon>
        <taxon>Paracoccus</taxon>
    </lineage>
</organism>
<proteinExistence type="predicted"/>
<keyword evidence="1" id="KW-0732">Signal</keyword>
<dbReference type="EMBL" id="QOKZ01000002">
    <property type="protein sequence ID" value="RMC36438.1"/>
    <property type="molecule type" value="Genomic_DNA"/>
</dbReference>
<dbReference type="AlphaFoldDB" id="A0A3M0MFI4"/>
<gene>
    <name evidence="3" type="ORF">C9E81_07195</name>
</gene>
<dbReference type="OrthoDB" id="7340239at2"/>
<evidence type="ECO:0000313" key="4">
    <source>
        <dbReference type="Proteomes" id="UP000273516"/>
    </source>
</evidence>
<accession>A0A3M0MFI4</accession>
<comment type="caution">
    <text evidence="3">The sequence shown here is derived from an EMBL/GenBank/DDBJ whole genome shotgun (WGS) entry which is preliminary data.</text>
</comment>
<keyword evidence="4" id="KW-1185">Reference proteome</keyword>
<reference evidence="3 4" key="1">
    <citation type="submission" date="2018-07" db="EMBL/GenBank/DDBJ databases">
        <authorList>
            <person name="Zhang Y."/>
            <person name="Wang L."/>
            <person name="Ma S."/>
        </authorList>
    </citation>
    <scope>NUCLEOTIDE SEQUENCE [LARGE SCALE GENOMIC DNA]</scope>
    <source>
        <strain evidence="3 4">4-2</strain>
    </source>
</reference>
<feature type="domain" description="Lysozyme inhibitor LprI-like N-terminal" evidence="2">
    <location>
        <begin position="60"/>
        <end position="166"/>
    </location>
</feature>
<evidence type="ECO:0000259" key="2">
    <source>
        <dbReference type="Pfam" id="PF07007"/>
    </source>
</evidence>
<protein>
    <submittedName>
        <fullName evidence="3">DUF1311 domain-containing protein</fullName>
    </submittedName>
</protein>
<feature type="chain" id="PRO_5017927403" evidence="1">
    <location>
        <begin position="18"/>
        <end position="172"/>
    </location>
</feature>
<sequence>MRGVVIALMMMAGAAMAQDDGMPAFDPSLLETCLDNASLRAEQGEERDAESCIGLAAGQCMKEEGGDTTAGMVQCQSRETGFWDARLNDAYAAAMAQAEEMDRINAKADPSAPKQAAALKQMQRDWIAFRDSSCAYERSLWGSGSGAAVALAGCALSITAEQALRLERYRER</sequence>
<dbReference type="RefSeq" id="WP_122111607.1">
    <property type="nucleotide sequence ID" value="NZ_QOKZ01000002.1"/>
</dbReference>
<dbReference type="InterPro" id="IPR009739">
    <property type="entry name" value="LprI-like_N"/>
</dbReference>
<evidence type="ECO:0000313" key="3">
    <source>
        <dbReference type="EMBL" id="RMC36438.1"/>
    </source>
</evidence>
<dbReference type="Gene3D" id="1.20.1270.180">
    <property type="match status" value="1"/>
</dbReference>
<feature type="signal peptide" evidence="1">
    <location>
        <begin position="1"/>
        <end position="17"/>
    </location>
</feature>
<evidence type="ECO:0000256" key="1">
    <source>
        <dbReference type="SAM" id="SignalP"/>
    </source>
</evidence>
<dbReference type="Pfam" id="PF07007">
    <property type="entry name" value="LprI"/>
    <property type="match status" value="1"/>
</dbReference>
<dbReference type="Proteomes" id="UP000273516">
    <property type="component" value="Unassembled WGS sequence"/>
</dbReference>
<name>A0A3M0MFI4_9RHOB</name>